<dbReference type="Pfam" id="PF13393">
    <property type="entry name" value="tRNA-synt_His"/>
    <property type="match status" value="1"/>
</dbReference>
<evidence type="ECO:0000256" key="3">
    <source>
        <dbReference type="SAM" id="MobiDB-lite"/>
    </source>
</evidence>
<sequence>MPAIHSSLSFYMKPLFLSNSSLFPRKFTVPKEYLLNPRSLCALSSASNQNGGRSGARSLSPSPVSDDLQKIDVNPPKGTRDFPPEDMRLRNWLFHNFQEVSRLFGFEEVDFPVLESEALFIRKAGEEIRDQLYCFEDRGNRRVALRPELTPSLARLVIQKGKSVSLPLKWFAVGQCWRYERMTRGRRREHYQWNMDIIGVPAVTVLQEVLRCHSIPEHLFGKVCIIIDKIEKLPLDVIKNDLKSAGMSEAAIEELLRVLSIKSLTELEGWF</sequence>
<organism evidence="5 6">
    <name type="scientific">Citrus sinensis</name>
    <name type="common">Sweet orange</name>
    <name type="synonym">Citrus aurantium var. sinensis</name>
    <dbReference type="NCBI Taxonomy" id="2711"/>
    <lineage>
        <taxon>Eukaryota</taxon>
        <taxon>Viridiplantae</taxon>
        <taxon>Streptophyta</taxon>
        <taxon>Embryophyta</taxon>
        <taxon>Tracheophyta</taxon>
        <taxon>Spermatophyta</taxon>
        <taxon>Magnoliopsida</taxon>
        <taxon>eudicotyledons</taxon>
        <taxon>Gunneridae</taxon>
        <taxon>Pentapetalae</taxon>
        <taxon>rosids</taxon>
        <taxon>malvids</taxon>
        <taxon>Sapindales</taxon>
        <taxon>Rutaceae</taxon>
        <taxon>Aurantioideae</taxon>
        <taxon>Citrus</taxon>
    </lineage>
</organism>
<dbReference type="InterPro" id="IPR045864">
    <property type="entry name" value="aa-tRNA-synth_II/BPL/LPL"/>
</dbReference>
<dbReference type="Gene3D" id="3.30.930.10">
    <property type="entry name" value="Bira Bifunctional Protein, Domain 2"/>
    <property type="match status" value="2"/>
</dbReference>
<dbReference type="SMR" id="A0A067E438"/>
<dbReference type="GO" id="GO:0005737">
    <property type="term" value="C:cytoplasm"/>
    <property type="evidence" value="ECO:0007669"/>
    <property type="project" value="InterPro"/>
</dbReference>
<dbReference type="CDD" id="cd00773">
    <property type="entry name" value="HisRS-like_core"/>
    <property type="match status" value="1"/>
</dbReference>
<dbReference type="SUPFAM" id="SSF55681">
    <property type="entry name" value="Class II aaRS and biotin synthetases"/>
    <property type="match status" value="1"/>
</dbReference>
<feature type="domain" description="Aminoacyl-transfer RNA synthetases class-II family profile" evidence="4">
    <location>
        <begin position="78"/>
        <end position="198"/>
    </location>
</feature>
<dbReference type="GO" id="GO:0004821">
    <property type="term" value="F:histidine-tRNA ligase activity"/>
    <property type="evidence" value="ECO:0007669"/>
    <property type="project" value="UniProtKB-EC"/>
</dbReference>
<dbReference type="EMBL" id="KK785095">
    <property type="protein sequence ID" value="KDO49984.1"/>
    <property type="molecule type" value="Genomic_DNA"/>
</dbReference>
<dbReference type="InterPro" id="IPR004516">
    <property type="entry name" value="HisRS/HisZ"/>
</dbReference>
<dbReference type="Proteomes" id="UP000027120">
    <property type="component" value="Unassembled WGS sequence"/>
</dbReference>
<dbReference type="InterPro" id="IPR041715">
    <property type="entry name" value="HisRS-like_core"/>
</dbReference>
<feature type="region of interest" description="Disordered" evidence="3">
    <location>
        <begin position="46"/>
        <end position="82"/>
    </location>
</feature>
<proteinExistence type="predicted"/>
<evidence type="ECO:0000259" key="4">
    <source>
        <dbReference type="PROSITE" id="PS50862"/>
    </source>
</evidence>
<name>A0A067E438_CITSI</name>
<dbReference type="EC" id="6.1.1.21" evidence="1"/>
<dbReference type="PANTHER" id="PTHR43707">
    <property type="entry name" value="HISTIDYL-TRNA SYNTHETASE"/>
    <property type="match status" value="1"/>
</dbReference>
<dbReference type="AlphaFoldDB" id="A0A067E438"/>
<gene>
    <name evidence="5" type="ORF">CISIN_1g0115272mg</name>
</gene>
<dbReference type="PANTHER" id="PTHR43707:SF1">
    <property type="entry name" value="HISTIDINE--TRNA LIGASE, MITOCHONDRIAL-RELATED"/>
    <property type="match status" value="1"/>
</dbReference>
<comment type="catalytic activity">
    <reaction evidence="2">
        <text>tRNA(His) + L-histidine + ATP = L-histidyl-tRNA(His) + AMP + diphosphate + H(+)</text>
        <dbReference type="Rhea" id="RHEA:17313"/>
        <dbReference type="Rhea" id="RHEA-COMP:9665"/>
        <dbReference type="Rhea" id="RHEA-COMP:9689"/>
        <dbReference type="ChEBI" id="CHEBI:15378"/>
        <dbReference type="ChEBI" id="CHEBI:30616"/>
        <dbReference type="ChEBI" id="CHEBI:33019"/>
        <dbReference type="ChEBI" id="CHEBI:57595"/>
        <dbReference type="ChEBI" id="CHEBI:78442"/>
        <dbReference type="ChEBI" id="CHEBI:78527"/>
        <dbReference type="ChEBI" id="CHEBI:456215"/>
        <dbReference type="EC" id="6.1.1.21"/>
    </reaction>
</comment>
<feature type="compositionally biased region" description="Polar residues" evidence="3">
    <location>
        <begin position="46"/>
        <end position="63"/>
    </location>
</feature>
<evidence type="ECO:0000256" key="1">
    <source>
        <dbReference type="ARBA" id="ARBA00012815"/>
    </source>
</evidence>
<dbReference type="InterPro" id="IPR006195">
    <property type="entry name" value="aa-tRNA-synth_II"/>
</dbReference>
<accession>A0A067E438</accession>
<protein>
    <recommendedName>
        <fullName evidence="1">histidine--tRNA ligase</fullName>
        <ecNumber evidence="1">6.1.1.21</ecNumber>
    </recommendedName>
</protein>
<evidence type="ECO:0000256" key="2">
    <source>
        <dbReference type="ARBA" id="ARBA00047639"/>
    </source>
</evidence>
<evidence type="ECO:0000313" key="5">
    <source>
        <dbReference type="EMBL" id="KDO49984.1"/>
    </source>
</evidence>
<reference evidence="5 6" key="1">
    <citation type="submission" date="2014-04" db="EMBL/GenBank/DDBJ databases">
        <authorList>
            <consortium name="International Citrus Genome Consortium"/>
            <person name="Gmitter F."/>
            <person name="Chen C."/>
            <person name="Farmerie W."/>
            <person name="Harkins T."/>
            <person name="Desany B."/>
            <person name="Mohiuddin M."/>
            <person name="Kodira C."/>
            <person name="Borodovsky M."/>
            <person name="Lomsadze A."/>
            <person name="Burns P."/>
            <person name="Jenkins J."/>
            <person name="Prochnik S."/>
            <person name="Shu S."/>
            <person name="Chapman J."/>
            <person name="Pitluck S."/>
            <person name="Schmutz J."/>
            <person name="Rokhsar D."/>
        </authorList>
    </citation>
    <scope>NUCLEOTIDE SEQUENCE</scope>
</reference>
<evidence type="ECO:0000313" key="6">
    <source>
        <dbReference type="Proteomes" id="UP000027120"/>
    </source>
</evidence>
<keyword evidence="6" id="KW-1185">Reference proteome</keyword>
<dbReference type="PROSITE" id="PS50862">
    <property type="entry name" value="AA_TRNA_LIGASE_II"/>
    <property type="match status" value="1"/>
</dbReference>